<dbReference type="InterPro" id="IPR036979">
    <property type="entry name" value="CM_dom_sf"/>
</dbReference>
<gene>
    <name evidence="4" type="ORF">AUC71_14625</name>
</gene>
<dbReference type="Gene3D" id="1.20.59.10">
    <property type="entry name" value="Chorismate mutase"/>
    <property type="match status" value="1"/>
</dbReference>
<keyword evidence="5" id="KW-1185">Reference proteome</keyword>
<name>A0A1E3W9R4_9HYPH</name>
<dbReference type="GO" id="GO:0009697">
    <property type="term" value="P:salicylic acid biosynthetic process"/>
    <property type="evidence" value="ECO:0007669"/>
    <property type="project" value="TreeGrafter"/>
</dbReference>
<accession>A0A1E3W9R4</accession>
<dbReference type="InterPro" id="IPR036263">
    <property type="entry name" value="Chorismate_II_sf"/>
</dbReference>
<dbReference type="SMART" id="SM00830">
    <property type="entry name" value="CM_2"/>
    <property type="match status" value="1"/>
</dbReference>
<keyword evidence="2" id="KW-0413">Isomerase</keyword>
<dbReference type="OrthoDB" id="514491at2"/>
<evidence type="ECO:0000259" key="3">
    <source>
        <dbReference type="PROSITE" id="PS51168"/>
    </source>
</evidence>
<comment type="caution">
    <text evidence="4">The sequence shown here is derived from an EMBL/GenBank/DDBJ whole genome shotgun (WGS) entry which is preliminary data.</text>
</comment>
<dbReference type="Proteomes" id="UP000095042">
    <property type="component" value="Unassembled WGS sequence"/>
</dbReference>
<feature type="domain" description="Chorismate mutase" evidence="3">
    <location>
        <begin position="6"/>
        <end position="96"/>
    </location>
</feature>
<dbReference type="EC" id="5.4.99.5" evidence="1"/>
<evidence type="ECO:0000313" key="4">
    <source>
        <dbReference type="EMBL" id="ODS02575.1"/>
    </source>
</evidence>
<evidence type="ECO:0000313" key="5">
    <source>
        <dbReference type="Proteomes" id="UP000095042"/>
    </source>
</evidence>
<sequence length="103" mass="12201">MATRAAQKCQSMEEVRIEIDRIDQALVDLICERFAYVDRAWQLKKSPADARVPWRIQQVIDKVKARAAENDLPPELVEALWRQMIGWFIQYEEEKLRTTEPKE</sequence>
<dbReference type="PROSITE" id="PS51168">
    <property type="entry name" value="CHORISMATE_MUT_2"/>
    <property type="match status" value="1"/>
</dbReference>
<dbReference type="RefSeq" id="WP_069624239.1">
    <property type="nucleotide sequence ID" value="NZ_LPWD01000276.1"/>
</dbReference>
<dbReference type="GO" id="GO:0004106">
    <property type="term" value="F:chorismate mutase activity"/>
    <property type="evidence" value="ECO:0007669"/>
    <property type="project" value="UniProtKB-EC"/>
</dbReference>
<evidence type="ECO:0000256" key="1">
    <source>
        <dbReference type="ARBA" id="ARBA00012404"/>
    </source>
</evidence>
<organism evidence="4 5">
    <name type="scientific">Methyloceanibacter marginalis</name>
    <dbReference type="NCBI Taxonomy" id="1774971"/>
    <lineage>
        <taxon>Bacteria</taxon>
        <taxon>Pseudomonadati</taxon>
        <taxon>Pseudomonadota</taxon>
        <taxon>Alphaproteobacteria</taxon>
        <taxon>Hyphomicrobiales</taxon>
        <taxon>Hyphomicrobiaceae</taxon>
        <taxon>Methyloceanibacter</taxon>
    </lineage>
</organism>
<dbReference type="SUPFAM" id="SSF48600">
    <property type="entry name" value="Chorismate mutase II"/>
    <property type="match status" value="1"/>
</dbReference>
<evidence type="ECO:0000256" key="2">
    <source>
        <dbReference type="ARBA" id="ARBA00023235"/>
    </source>
</evidence>
<reference evidence="4 5" key="1">
    <citation type="journal article" date="2016" name="Environ. Microbiol.">
        <title>New Methyloceanibacter diversity from North Sea sediments includes methanotroph containing solely the soluble methane monooxygenase.</title>
        <authorList>
            <person name="Vekeman B."/>
            <person name="Kerckhof F.M."/>
            <person name="Cremers G."/>
            <person name="de Vos P."/>
            <person name="Vandamme P."/>
            <person name="Boon N."/>
            <person name="Op den Camp H.J."/>
            <person name="Heylen K."/>
        </authorList>
    </citation>
    <scope>NUCLEOTIDE SEQUENCE [LARGE SCALE GENOMIC DNA]</scope>
    <source>
        <strain evidence="4 5">R-67177</strain>
    </source>
</reference>
<protein>
    <recommendedName>
        <fullName evidence="1">chorismate mutase</fullName>
        <ecNumber evidence="1">5.4.99.5</ecNumber>
    </recommendedName>
</protein>
<dbReference type="InterPro" id="IPR051331">
    <property type="entry name" value="Chorismate_mutase-related"/>
</dbReference>
<dbReference type="EMBL" id="LPWD01000276">
    <property type="protein sequence ID" value="ODS02575.1"/>
    <property type="molecule type" value="Genomic_DNA"/>
</dbReference>
<dbReference type="Pfam" id="PF01817">
    <property type="entry name" value="CM_2"/>
    <property type="match status" value="1"/>
</dbReference>
<proteinExistence type="predicted"/>
<dbReference type="GO" id="GO:0046417">
    <property type="term" value="P:chorismate metabolic process"/>
    <property type="evidence" value="ECO:0007669"/>
    <property type="project" value="InterPro"/>
</dbReference>
<dbReference type="PANTHER" id="PTHR38041:SF1">
    <property type="entry name" value="CHORISMATE MUTASE"/>
    <property type="match status" value="1"/>
</dbReference>
<dbReference type="PANTHER" id="PTHR38041">
    <property type="entry name" value="CHORISMATE MUTASE"/>
    <property type="match status" value="1"/>
</dbReference>
<dbReference type="AlphaFoldDB" id="A0A1E3W9R4"/>
<dbReference type="InterPro" id="IPR002701">
    <property type="entry name" value="CM_II_prokaryot"/>
</dbReference>